<dbReference type="InterPro" id="IPR029055">
    <property type="entry name" value="Ntn_hydrolases_N"/>
</dbReference>
<dbReference type="Pfam" id="PF13522">
    <property type="entry name" value="GATase_6"/>
    <property type="match status" value="1"/>
</dbReference>
<name>A0ABW4ZAS3_9BACT</name>
<keyword evidence="4" id="KW-0547">Nucleotide-binding</keyword>
<keyword evidence="5" id="KW-0067">ATP-binding</keyword>
<dbReference type="PANTHER" id="PTHR43284:SF1">
    <property type="entry name" value="ASPARAGINE SYNTHETASE"/>
    <property type="match status" value="1"/>
</dbReference>
<dbReference type="Proteomes" id="UP001597389">
    <property type="component" value="Unassembled WGS sequence"/>
</dbReference>
<dbReference type="PROSITE" id="PS51278">
    <property type="entry name" value="GATASE_TYPE_2"/>
    <property type="match status" value="1"/>
</dbReference>
<dbReference type="PANTHER" id="PTHR43284">
    <property type="entry name" value="ASPARAGINE SYNTHETASE (GLUTAMINE-HYDROLYZING)"/>
    <property type="match status" value="1"/>
</dbReference>
<evidence type="ECO:0000259" key="8">
    <source>
        <dbReference type="PROSITE" id="PS51278"/>
    </source>
</evidence>
<dbReference type="NCBIfam" id="TIGR01536">
    <property type="entry name" value="asn_synth_AEB"/>
    <property type="match status" value="1"/>
</dbReference>
<gene>
    <name evidence="9" type="primary">asnB</name>
    <name evidence="9" type="ORF">ACFSW8_08675</name>
</gene>
<dbReference type="CDD" id="cd00712">
    <property type="entry name" value="AsnB"/>
    <property type="match status" value="1"/>
</dbReference>
<proteinExistence type="inferred from homology"/>
<dbReference type="InterPro" id="IPR051786">
    <property type="entry name" value="ASN_synthetase/amidase"/>
</dbReference>
<evidence type="ECO:0000256" key="4">
    <source>
        <dbReference type="ARBA" id="ARBA00022741"/>
    </source>
</evidence>
<organism evidence="9 10">
    <name type="scientific">Rubritalea tangerina</name>
    <dbReference type="NCBI Taxonomy" id="430798"/>
    <lineage>
        <taxon>Bacteria</taxon>
        <taxon>Pseudomonadati</taxon>
        <taxon>Verrucomicrobiota</taxon>
        <taxon>Verrucomicrobiia</taxon>
        <taxon>Verrucomicrobiales</taxon>
        <taxon>Rubritaleaceae</taxon>
        <taxon>Rubritalea</taxon>
    </lineage>
</organism>
<dbReference type="PIRSF" id="PIRSF001589">
    <property type="entry name" value="Asn_synthetase_glu-h"/>
    <property type="match status" value="1"/>
</dbReference>
<feature type="domain" description="Glutamine amidotransferase type-2" evidence="8">
    <location>
        <begin position="2"/>
        <end position="206"/>
    </location>
</feature>
<evidence type="ECO:0000313" key="10">
    <source>
        <dbReference type="Proteomes" id="UP001597389"/>
    </source>
</evidence>
<dbReference type="Gene3D" id="3.40.50.620">
    <property type="entry name" value="HUPs"/>
    <property type="match status" value="1"/>
</dbReference>
<keyword evidence="10" id="KW-1185">Reference proteome</keyword>
<accession>A0ABW4ZAS3</accession>
<dbReference type="Gene3D" id="3.60.20.10">
    <property type="entry name" value="Glutamine Phosphoribosylpyrophosphate, subunit 1, domain 1"/>
    <property type="match status" value="1"/>
</dbReference>
<evidence type="ECO:0000256" key="6">
    <source>
        <dbReference type="ARBA" id="ARBA00022962"/>
    </source>
</evidence>
<dbReference type="InterPro" id="IPR006426">
    <property type="entry name" value="Asn_synth_AEB"/>
</dbReference>
<comment type="catalytic activity">
    <reaction evidence="7">
        <text>L-aspartate + L-glutamine + ATP + H2O = L-asparagine + L-glutamate + AMP + diphosphate + H(+)</text>
        <dbReference type="Rhea" id="RHEA:12228"/>
        <dbReference type="ChEBI" id="CHEBI:15377"/>
        <dbReference type="ChEBI" id="CHEBI:15378"/>
        <dbReference type="ChEBI" id="CHEBI:29985"/>
        <dbReference type="ChEBI" id="CHEBI:29991"/>
        <dbReference type="ChEBI" id="CHEBI:30616"/>
        <dbReference type="ChEBI" id="CHEBI:33019"/>
        <dbReference type="ChEBI" id="CHEBI:58048"/>
        <dbReference type="ChEBI" id="CHEBI:58359"/>
        <dbReference type="ChEBI" id="CHEBI:456215"/>
        <dbReference type="EC" id="6.3.5.4"/>
    </reaction>
</comment>
<dbReference type="InterPro" id="IPR033738">
    <property type="entry name" value="AsnB_N"/>
</dbReference>
<dbReference type="EMBL" id="JBHUJB010000035">
    <property type="protein sequence ID" value="MFD2158969.1"/>
    <property type="molecule type" value="Genomic_DNA"/>
</dbReference>
<dbReference type="InterPro" id="IPR001962">
    <property type="entry name" value="Asn_synthase"/>
</dbReference>
<protein>
    <recommendedName>
        <fullName evidence="3">asparagine synthase (glutamine-hydrolyzing)</fullName>
        <ecNumber evidence="3">6.3.5.4</ecNumber>
    </recommendedName>
</protein>
<reference evidence="10" key="1">
    <citation type="journal article" date="2019" name="Int. J. Syst. Evol. Microbiol.">
        <title>The Global Catalogue of Microorganisms (GCM) 10K type strain sequencing project: providing services to taxonomists for standard genome sequencing and annotation.</title>
        <authorList>
            <consortium name="The Broad Institute Genomics Platform"/>
            <consortium name="The Broad Institute Genome Sequencing Center for Infectious Disease"/>
            <person name="Wu L."/>
            <person name="Ma J."/>
        </authorList>
    </citation>
    <scope>NUCLEOTIDE SEQUENCE [LARGE SCALE GENOMIC DNA]</scope>
    <source>
        <strain evidence="10">CCUG 57942</strain>
    </source>
</reference>
<dbReference type="CDD" id="cd01991">
    <property type="entry name" value="Asn_synthase_B_C"/>
    <property type="match status" value="1"/>
</dbReference>
<evidence type="ECO:0000256" key="7">
    <source>
        <dbReference type="ARBA" id="ARBA00048741"/>
    </source>
</evidence>
<keyword evidence="6" id="KW-0315">Glutamine amidotransferase</keyword>
<evidence type="ECO:0000313" key="9">
    <source>
        <dbReference type="EMBL" id="MFD2158969.1"/>
    </source>
</evidence>
<evidence type="ECO:0000256" key="5">
    <source>
        <dbReference type="ARBA" id="ARBA00022840"/>
    </source>
</evidence>
<evidence type="ECO:0000256" key="2">
    <source>
        <dbReference type="ARBA" id="ARBA00005752"/>
    </source>
</evidence>
<dbReference type="InterPro" id="IPR017932">
    <property type="entry name" value="GATase_2_dom"/>
</dbReference>
<dbReference type="RefSeq" id="WP_377087282.1">
    <property type="nucleotide sequence ID" value="NZ_JBHSJL010000014.1"/>
</dbReference>
<dbReference type="SUPFAM" id="SSF52402">
    <property type="entry name" value="Adenine nucleotide alpha hydrolases-like"/>
    <property type="match status" value="1"/>
</dbReference>
<comment type="caution">
    <text evidence="9">The sequence shown here is derived from an EMBL/GenBank/DDBJ whole genome shotgun (WGS) entry which is preliminary data.</text>
</comment>
<dbReference type="Pfam" id="PF00733">
    <property type="entry name" value="Asn_synthase"/>
    <property type="match status" value="1"/>
</dbReference>
<keyword evidence="9" id="KW-0436">Ligase</keyword>
<dbReference type="InterPro" id="IPR014729">
    <property type="entry name" value="Rossmann-like_a/b/a_fold"/>
</dbReference>
<evidence type="ECO:0000256" key="1">
    <source>
        <dbReference type="ARBA" id="ARBA00005187"/>
    </source>
</evidence>
<dbReference type="SUPFAM" id="SSF56235">
    <property type="entry name" value="N-terminal nucleophile aminohydrolases (Ntn hydrolases)"/>
    <property type="match status" value="1"/>
</dbReference>
<comment type="pathway">
    <text evidence="1">Amino-acid biosynthesis; L-asparagine biosynthesis; L-asparagine from L-aspartate (L-Gln route): step 1/1.</text>
</comment>
<dbReference type="GO" id="GO:0004066">
    <property type="term" value="F:asparagine synthase (glutamine-hydrolyzing) activity"/>
    <property type="evidence" value="ECO:0007669"/>
    <property type="project" value="UniProtKB-EC"/>
</dbReference>
<comment type="similarity">
    <text evidence="2">Belongs to the asparagine synthetase family.</text>
</comment>
<evidence type="ECO:0000256" key="3">
    <source>
        <dbReference type="ARBA" id="ARBA00012737"/>
    </source>
</evidence>
<dbReference type="EC" id="6.3.5.4" evidence="3"/>
<sequence>MCGILVNSSLDAELKEFENALDGMKHRGPDARGIVKEGGWRLGHTRLKILDLDDRSNQPFMSRDGRYLMVYNGEVYNYRELSAKYDLDCHTSGDTEVLMLLYQKLGVQMLNELNGMFAIVILDRLSGDVFFARDRLGIKPLYYKRSTDGLIVASEISPILSFLDNVEYDYVGLRQYAKLRAFFNGRTAYKGIKMLPAGHYRLNDRLVKYWNLPLGEQQAPSDEELRDLIEKAVRRRCISDVEVGSYLSGGLDSTIVAGLADKPHTWTVGFDGYNEFEWARIAAERFGSQHHEVGIEREEFLSMARKMIGERREPLSVPNEVLLLRMTQEVKKHNTVVLSGEGADELFFGYDRIFRWAAEQKEWDLRAFSAQYSYGLHEDLEVLEDVMAPFVAEGQTPLDIVARFFQIGHLHGLLRRVDNSTMRCSVEARVPFVDHTLVERMAGVSAEFRMKDGEVKAPLKRIFSDVLPDEIIHRRKIGFPVPLEEIFFGRSSDQNGPQRDALDHWLKFNLKCLTGGEMDLADLGI</sequence>